<evidence type="ECO:0000259" key="2">
    <source>
        <dbReference type="Pfam" id="PF11127"/>
    </source>
</evidence>
<keyword evidence="1" id="KW-1133">Transmembrane helix</keyword>
<keyword evidence="1" id="KW-0812">Transmembrane</keyword>
<keyword evidence="1" id="KW-0472">Membrane</keyword>
<dbReference type="EMBL" id="JBHUDC010000005">
    <property type="protein sequence ID" value="MFD1513915.1"/>
    <property type="molecule type" value="Genomic_DNA"/>
</dbReference>
<accession>A0ABD6AVK2</accession>
<gene>
    <name evidence="3" type="ORF">ACFSBT_11560</name>
</gene>
<comment type="caution">
    <text evidence="3">The sequence shown here is derived from an EMBL/GenBank/DDBJ whole genome shotgun (WGS) entry which is preliminary data.</text>
</comment>
<dbReference type="Proteomes" id="UP001597187">
    <property type="component" value="Unassembled WGS sequence"/>
</dbReference>
<dbReference type="RefSeq" id="WP_250873877.1">
    <property type="nucleotide sequence ID" value="NZ_JALXFV010000005.1"/>
</dbReference>
<feature type="transmembrane region" description="Helical" evidence="1">
    <location>
        <begin position="37"/>
        <end position="63"/>
    </location>
</feature>
<reference evidence="3 4" key="1">
    <citation type="journal article" date="2019" name="Int. J. Syst. Evol. Microbiol.">
        <title>The Global Catalogue of Microorganisms (GCM) 10K type strain sequencing project: providing services to taxonomists for standard genome sequencing and annotation.</title>
        <authorList>
            <consortium name="The Broad Institute Genomics Platform"/>
            <consortium name="The Broad Institute Genome Sequencing Center for Infectious Disease"/>
            <person name="Wu L."/>
            <person name="Ma J."/>
        </authorList>
    </citation>
    <scope>NUCLEOTIDE SEQUENCE [LARGE SCALE GENOMIC DNA]</scope>
    <source>
        <strain evidence="3 4">CGMCC 1.12563</strain>
    </source>
</reference>
<evidence type="ECO:0000313" key="3">
    <source>
        <dbReference type="EMBL" id="MFD1513915.1"/>
    </source>
</evidence>
<protein>
    <submittedName>
        <fullName evidence="3">YgaP-like transmembrane domain</fullName>
    </submittedName>
</protein>
<dbReference type="InterPro" id="IPR021309">
    <property type="entry name" value="YgaP-like_TM"/>
</dbReference>
<evidence type="ECO:0000256" key="1">
    <source>
        <dbReference type="SAM" id="Phobius"/>
    </source>
</evidence>
<feature type="transmembrane region" description="Helical" evidence="1">
    <location>
        <begin position="12"/>
        <end position="30"/>
    </location>
</feature>
<dbReference type="AlphaFoldDB" id="A0ABD6AVK2"/>
<organism evidence="3 4">
    <name type="scientific">Halomarina rubra</name>
    <dbReference type="NCBI Taxonomy" id="2071873"/>
    <lineage>
        <taxon>Archaea</taxon>
        <taxon>Methanobacteriati</taxon>
        <taxon>Methanobacteriota</taxon>
        <taxon>Stenosarchaea group</taxon>
        <taxon>Halobacteria</taxon>
        <taxon>Halobacteriales</taxon>
        <taxon>Natronomonadaceae</taxon>
        <taxon>Halomarina</taxon>
    </lineage>
</organism>
<name>A0ABD6AVK2_9EURY</name>
<keyword evidence="4" id="KW-1185">Reference proteome</keyword>
<sequence length="71" mass="7368">MDLDRNVGGIDRIGRTVLAALFAVLTLGAFRRGRRGLAALTLLASAGLAFNAVTCFCGLNAALGLDTTDEE</sequence>
<feature type="domain" description="Inner membrane protein YgaP-like transmembrane" evidence="2">
    <location>
        <begin position="5"/>
        <end position="69"/>
    </location>
</feature>
<proteinExistence type="predicted"/>
<dbReference type="Pfam" id="PF11127">
    <property type="entry name" value="YgaP-like_TM"/>
    <property type="match status" value="1"/>
</dbReference>
<evidence type="ECO:0000313" key="4">
    <source>
        <dbReference type="Proteomes" id="UP001597187"/>
    </source>
</evidence>